<organism evidence="3 4">
    <name type="scientific">Haloprofundus marisrubri</name>
    <dbReference type="NCBI Taxonomy" id="1514971"/>
    <lineage>
        <taxon>Archaea</taxon>
        <taxon>Methanobacteriati</taxon>
        <taxon>Methanobacteriota</taxon>
        <taxon>Stenosarchaea group</taxon>
        <taxon>Halobacteria</taxon>
        <taxon>Halobacteriales</taxon>
        <taxon>Haloferacaceae</taxon>
        <taxon>Haloprofundus</taxon>
    </lineage>
</organism>
<dbReference type="CDD" id="cd01066">
    <property type="entry name" value="APP_MetAP"/>
    <property type="match status" value="1"/>
</dbReference>
<name>A0A0W1RAS1_9EURY</name>
<dbReference type="SUPFAM" id="SSF53092">
    <property type="entry name" value="Creatinase/prolidase N-terminal domain"/>
    <property type="match status" value="1"/>
</dbReference>
<dbReference type="SUPFAM" id="SSF55920">
    <property type="entry name" value="Creatinase/aminopeptidase"/>
    <property type="match status" value="1"/>
</dbReference>
<dbReference type="Proteomes" id="UP000054387">
    <property type="component" value="Unassembled WGS sequence"/>
</dbReference>
<dbReference type="InterPro" id="IPR000994">
    <property type="entry name" value="Pept_M24"/>
</dbReference>
<dbReference type="Gene3D" id="3.40.350.10">
    <property type="entry name" value="Creatinase/prolidase N-terminal domain"/>
    <property type="match status" value="1"/>
</dbReference>
<dbReference type="PANTHER" id="PTHR46112:SF2">
    <property type="entry name" value="XAA-PRO AMINOPEPTIDASE P-RELATED"/>
    <property type="match status" value="1"/>
</dbReference>
<feature type="domain" description="Peptidase M24" evidence="1">
    <location>
        <begin position="159"/>
        <end position="372"/>
    </location>
</feature>
<keyword evidence="4" id="KW-1185">Reference proteome</keyword>
<reference evidence="3 4" key="1">
    <citation type="submission" date="2015-12" db="EMBL/GenBank/DDBJ databases">
        <title>Haloprofundus marisrubri gen. nov., sp. nov., an extremely halophilic archaeon isolated from the Discovery deep brine-seawater interface in the Red Sea.</title>
        <authorList>
            <person name="Zhang G."/>
            <person name="Stingl U."/>
            <person name="Rashid M."/>
        </authorList>
    </citation>
    <scope>NUCLEOTIDE SEQUENCE [LARGE SCALE GENOMIC DNA]</scope>
    <source>
        <strain evidence="3 4">SB9</strain>
    </source>
</reference>
<evidence type="ECO:0000259" key="2">
    <source>
        <dbReference type="Pfam" id="PF01321"/>
    </source>
</evidence>
<proteinExistence type="predicted"/>
<dbReference type="PANTHER" id="PTHR46112">
    <property type="entry name" value="AMINOPEPTIDASE"/>
    <property type="match status" value="1"/>
</dbReference>
<accession>A0A0W1RAS1</accession>
<dbReference type="Gene3D" id="3.90.230.10">
    <property type="entry name" value="Creatinase/methionine aminopeptidase superfamily"/>
    <property type="match status" value="1"/>
</dbReference>
<dbReference type="InterPro" id="IPR050659">
    <property type="entry name" value="Peptidase_M24B"/>
</dbReference>
<dbReference type="InterPro" id="IPR036005">
    <property type="entry name" value="Creatinase/aminopeptidase-like"/>
</dbReference>
<dbReference type="AlphaFoldDB" id="A0A0W1RAS1"/>
<dbReference type="InterPro" id="IPR029149">
    <property type="entry name" value="Creatin/AminoP/Spt16_N"/>
</dbReference>
<gene>
    <name evidence="3" type="ORF">AUR64_11180</name>
</gene>
<feature type="domain" description="Creatinase N-terminal" evidence="2">
    <location>
        <begin position="14"/>
        <end position="118"/>
    </location>
</feature>
<dbReference type="RefSeq" id="WP_058581504.1">
    <property type="nucleotide sequence ID" value="NZ_LOPU01000018.1"/>
</dbReference>
<sequence length="390" mass="43584">MDKLRIPRDEHERRRTNILERAQADGYDGVVLFGALNIHYISGMYHLPTERPSVLGISESGTEIVVPRLEKEHAEREEFLHEEVHTYFDYPQGEPMQRVAEMCESLGLSEGAIAADNDGSPGRNGYTGPALSSVVDTEVGLEDYVTDMREVKSDAEIDLIREASVWANLGHRLLQEKIEVGRRPVTISAEVAAEGSKMMLDTLGDRYEMMDWANPMMCKFTTGEVSALPHSVDQTNRIEEGDTIVTIVKPHVGGYTTELERTMFVGEPTDEQRDYYAIMKESQDIAIDTIGPGVEYAAVEDAVVSYYEEQGVDHLTQHHIGHNIGMEGHERPFLDVAYDGEIRPGELYTVEPGFYVDGVGGFRNSDTVLVTEDGTESLTYYPRDIDSLVV</sequence>
<evidence type="ECO:0000313" key="4">
    <source>
        <dbReference type="Proteomes" id="UP000054387"/>
    </source>
</evidence>
<comment type="caution">
    <text evidence="3">The sequence shown here is derived from an EMBL/GenBank/DDBJ whole genome shotgun (WGS) entry which is preliminary data.</text>
</comment>
<dbReference type="STRING" id="1514971.AUR64_11180"/>
<dbReference type="Pfam" id="PF01321">
    <property type="entry name" value="Creatinase_N"/>
    <property type="match status" value="1"/>
</dbReference>
<dbReference type="InterPro" id="IPR000587">
    <property type="entry name" value="Creatinase_N"/>
</dbReference>
<evidence type="ECO:0000313" key="3">
    <source>
        <dbReference type="EMBL" id="KTG10149.1"/>
    </source>
</evidence>
<evidence type="ECO:0000259" key="1">
    <source>
        <dbReference type="Pfam" id="PF00557"/>
    </source>
</evidence>
<dbReference type="OrthoDB" id="1346at2157"/>
<protein>
    <submittedName>
        <fullName evidence="3">Peptidase M24</fullName>
    </submittedName>
</protein>
<dbReference type="EMBL" id="LOPU01000018">
    <property type="protein sequence ID" value="KTG10149.1"/>
    <property type="molecule type" value="Genomic_DNA"/>
</dbReference>
<dbReference type="Pfam" id="PF00557">
    <property type="entry name" value="Peptidase_M24"/>
    <property type="match status" value="1"/>
</dbReference>